<gene>
    <name evidence="1" type="ORF">SS1G_09090</name>
</gene>
<keyword evidence="2" id="KW-1185">Reference proteome</keyword>
<dbReference type="AlphaFoldDB" id="A7EUT2"/>
<dbReference type="EMBL" id="CH476632">
    <property type="protein sequence ID" value="EDN93224.1"/>
    <property type="molecule type" value="Genomic_DNA"/>
</dbReference>
<evidence type="ECO:0000313" key="1">
    <source>
        <dbReference type="EMBL" id="EDN93224.1"/>
    </source>
</evidence>
<proteinExistence type="predicted"/>
<dbReference type="InParanoid" id="A7EUT2"/>
<dbReference type="KEGG" id="ssl:SS1G_09090"/>
<name>A7EUT2_SCLS1</name>
<dbReference type="Proteomes" id="UP000001312">
    <property type="component" value="Unassembled WGS sequence"/>
</dbReference>
<evidence type="ECO:0000313" key="2">
    <source>
        <dbReference type="Proteomes" id="UP000001312"/>
    </source>
</evidence>
<organism evidence="1 2">
    <name type="scientific">Sclerotinia sclerotiorum (strain ATCC 18683 / 1980 / Ss-1)</name>
    <name type="common">White mold</name>
    <name type="synonym">Whetzelinia sclerotiorum</name>
    <dbReference type="NCBI Taxonomy" id="665079"/>
    <lineage>
        <taxon>Eukaryota</taxon>
        <taxon>Fungi</taxon>
        <taxon>Dikarya</taxon>
        <taxon>Ascomycota</taxon>
        <taxon>Pezizomycotina</taxon>
        <taxon>Leotiomycetes</taxon>
        <taxon>Helotiales</taxon>
        <taxon>Sclerotiniaceae</taxon>
        <taxon>Sclerotinia</taxon>
    </lineage>
</organism>
<protein>
    <submittedName>
        <fullName evidence="1">Uncharacterized protein</fullName>
    </submittedName>
</protein>
<accession>A7EUT2</accession>
<sequence>MSHGAVIRRLEDSAEPQLTSLRENPASLKFHESALILTPGDRNIQSDSILLYLFKDLL</sequence>
<dbReference type="RefSeq" id="XP_001590325.1">
    <property type="nucleotide sequence ID" value="XM_001590275.1"/>
</dbReference>
<reference evidence="2" key="1">
    <citation type="journal article" date="2011" name="PLoS Genet.">
        <title>Genomic analysis of the necrotrophic fungal pathogens Sclerotinia sclerotiorum and Botrytis cinerea.</title>
        <authorList>
            <person name="Amselem J."/>
            <person name="Cuomo C.A."/>
            <person name="van Kan J.A."/>
            <person name="Viaud M."/>
            <person name="Benito E.P."/>
            <person name="Couloux A."/>
            <person name="Coutinho P.M."/>
            <person name="de Vries R.P."/>
            <person name="Dyer P.S."/>
            <person name="Fillinger S."/>
            <person name="Fournier E."/>
            <person name="Gout L."/>
            <person name="Hahn M."/>
            <person name="Kohn L."/>
            <person name="Lapalu N."/>
            <person name="Plummer K.M."/>
            <person name="Pradier J.M."/>
            <person name="Quevillon E."/>
            <person name="Sharon A."/>
            <person name="Simon A."/>
            <person name="ten Have A."/>
            <person name="Tudzynski B."/>
            <person name="Tudzynski P."/>
            <person name="Wincker P."/>
            <person name="Andrew M."/>
            <person name="Anthouard V."/>
            <person name="Beever R.E."/>
            <person name="Beffa R."/>
            <person name="Benoit I."/>
            <person name="Bouzid O."/>
            <person name="Brault B."/>
            <person name="Chen Z."/>
            <person name="Choquer M."/>
            <person name="Collemare J."/>
            <person name="Cotton P."/>
            <person name="Danchin E.G."/>
            <person name="Da Silva C."/>
            <person name="Gautier A."/>
            <person name="Giraud C."/>
            <person name="Giraud T."/>
            <person name="Gonzalez C."/>
            <person name="Grossetete S."/>
            <person name="Guldener U."/>
            <person name="Henrissat B."/>
            <person name="Howlett B.J."/>
            <person name="Kodira C."/>
            <person name="Kretschmer M."/>
            <person name="Lappartient A."/>
            <person name="Leroch M."/>
            <person name="Levis C."/>
            <person name="Mauceli E."/>
            <person name="Neuveglise C."/>
            <person name="Oeser B."/>
            <person name="Pearson M."/>
            <person name="Poulain J."/>
            <person name="Poussereau N."/>
            <person name="Quesneville H."/>
            <person name="Rascle C."/>
            <person name="Schumacher J."/>
            <person name="Segurens B."/>
            <person name="Sexton A."/>
            <person name="Silva E."/>
            <person name="Sirven C."/>
            <person name="Soanes D.M."/>
            <person name="Talbot N.J."/>
            <person name="Templeton M."/>
            <person name="Yandava C."/>
            <person name="Yarden O."/>
            <person name="Zeng Q."/>
            <person name="Rollins J.A."/>
            <person name="Lebrun M.H."/>
            <person name="Dickman M."/>
        </authorList>
    </citation>
    <scope>NUCLEOTIDE SEQUENCE [LARGE SCALE GENOMIC DNA]</scope>
    <source>
        <strain evidence="2">ATCC 18683 / 1980 / Ss-1</strain>
    </source>
</reference>
<dbReference type="GeneID" id="5486120"/>